<evidence type="ECO:0000313" key="1">
    <source>
        <dbReference type="EMBL" id="GAA0904873.1"/>
    </source>
</evidence>
<sequence>MDDAGEGTARVVIRGRATFLRLPRVLDALEQLPAARTPFGRKTMRLDMSPGLWGGVPAVPQAPALLWAPAGFCG</sequence>
<name>A0ABN1NEW5_9ACTN</name>
<dbReference type="Proteomes" id="UP001501005">
    <property type="component" value="Unassembled WGS sequence"/>
</dbReference>
<comment type="caution">
    <text evidence="1">The sequence shown here is derived from an EMBL/GenBank/DDBJ whole genome shotgun (WGS) entry which is preliminary data.</text>
</comment>
<keyword evidence="2" id="KW-1185">Reference proteome</keyword>
<protein>
    <submittedName>
        <fullName evidence="1">Uncharacterized protein</fullName>
    </submittedName>
</protein>
<organism evidence="1 2">
    <name type="scientific">Streptomyces thermoalcalitolerans</name>
    <dbReference type="NCBI Taxonomy" id="65605"/>
    <lineage>
        <taxon>Bacteria</taxon>
        <taxon>Bacillati</taxon>
        <taxon>Actinomycetota</taxon>
        <taxon>Actinomycetes</taxon>
        <taxon>Kitasatosporales</taxon>
        <taxon>Streptomycetaceae</taxon>
        <taxon>Streptomyces</taxon>
    </lineage>
</organism>
<dbReference type="EMBL" id="BAAAHG010000004">
    <property type="protein sequence ID" value="GAA0904873.1"/>
    <property type="molecule type" value="Genomic_DNA"/>
</dbReference>
<evidence type="ECO:0000313" key="2">
    <source>
        <dbReference type="Proteomes" id="UP001501005"/>
    </source>
</evidence>
<reference evidence="1 2" key="1">
    <citation type="journal article" date="2019" name="Int. J. Syst. Evol. Microbiol.">
        <title>The Global Catalogue of Microorganisms (GCM) 10K type strain sequencing project: providing services to taxonomists for standard genome sequencing and annotation.</title>
        <authorList>
            <consortium name="The Broad Institute Genomics Platform"/>
            <consortium name="The Broad Institute Genome Sequencing Center for Infectious Disease"/>
            <person name="Wu L."/>
            <person name="Ma J."/>
        </authorList>
    </citation>
    <scope>NUCLEOTIDE SEQUENCE [LARGE SCALE GENOMIC DNA]</scope>
    <source>
        <strain evidence="1 2">JCM 10673</strain>
    </source>
</reference>
<proteinExistence type="predicted"/>
<accession>A0ABN1NEW5</accession>
<gene>
    <name evidence="1" type="ORF">GCM10009549_08610</name>
</gene>